<keyword evidence="10" id="KW-1185">Reference proteome</keyword>
<dbReference type="PANTHER" id="PTHR30353">
    <property type="entry name" value="INNER MEMBRANE PROTEIN DEDA-RELATED"/>
    <property type="match status" value="1"/>
</dbReference>
<keyword evidence="6 7" id="KW-0472">Membrane</keyword>
<organism evidence="9 10">
    <name type="scientific">Paractinoplanes rhizophilus</name>
    <dbReference type="NCBI Taxonomy" id="1416877"/>
    <lineage>
        <taxon>Bacteria</taxon>
        <taxon>Bacillati</taxon>
        <taxon>Actinomycetota</taxon>
        <taxon>Actinomycetes</taxon>
        <taxon>Micromonosporales</taxon>
        <taxon>Micromonosporaceae</taxon>
        <taxon>Paractinoplanes</taxon>
    </lineage>
</organism>
<evidence type="ECO:0000256" key="4">
    <source>
        <dbReference type="ARBA" id="ARBA00022692"/>
    </source>
</evidence>
<proteinExistence type="inferred from homology"/>
<name>A0ABW2HU70_9ACTN</name>
<evidence type="ECO:0000256" key="1">
    <source>
        <dbReference type="ARBA" id="ARBA00004651"/>
    </source>
</evidence>
<comment type="caution">
    <text evidence="7">Lacks conserved residue(s) required for the propagation of feature annotation.</text>
</comment>
<keyword evidence="5 7" id="KW-1133">Transmembrane helix</keyword>
<keyword evidence="4 7" id="KW-0812">Transmembrane</keyword>
<comment type="subcellular location">
    <subcellularLocation>
        <location evidence="1 7">Cell membrane</location>
        <topology evidence="1 7">Multi-pass membrane protein</topology>
    </subcellularLocation>
</comment>
<dbReference type="Pfam" id="PF09335">
    <property type="entry name" value="VTT_dom"/>
    <property type="match status" value="1"/>
</dbReference>
<reference evidence="10" key="1">
    <citation type="journal article" date="2019" name="Int. J. Syst. Evol. Microbiol.">
        <title>The Global Catalogue of Microorganisms (GCM) 10K type strain sequencing project: providing services to taxonomists for standard genome sequencing and annotation.</title>
        <authorList>
            <consortium name="The Broad Institute Genomics Platform"/>
            <consortium name="The Broad Institute Genome Sequencing Center for Infectious Disease"/>
            <person name="Wu L."/>
            <person name="Ma J."/>
        </authorList>
    </citation>
    <scope>NUCLEOTIDE SEQUENCE [LARGE SCALE GENOMIC DNA]</scope>
    <source>
        <strain evidence="10">XZYJT-10</strain>
    </source>
</reference>
<evidence type="ECO:0000256" key="3">
    <source>
        <dbReference type="ARBA" id="ARBA00022475"/>
    </source>
</evidence>
<protein>
    <submittedName>
        <fullName evidence="9">DedA family protein</fullName>
    </submittedName>
</protein>
<dbReference type="InterPro" id="IPR032816">
    <property type="entry name" value="VTT_dom"/>
</dbReference>
<evidence type="ECO:0000256" key="7">
    <source>
        <dbReference type="RuleBase" id="RU367016"/>
    </source>
</evidence>
<sequence length="237" mass="24412">MLNHLLPLISSPWLYVIIFLLVAVDGFVPVAMSEAVIIGVAALSTAGSPDLTVLAAAAVAGGMAGDRISYYAGRKAGARIRNGKLATAKAKAEQAFVRQGSAALVIGRFIPYGRTATTLTAGSVSLPMRPFYLASAVSSLLWAAYSIGLGRLGGATFADSPLLAAAFGIALGFLLAGLHGAVKRLGSLLAPILRRARFPAGRRPVLAPALFRARRRPAPAPAVDDIDALEPGLVETG</sequence>
<feature type="transmembrane region" description="Helical" evidence="7">
    <location>
        <begin position="12"/>
        <end position="31"/>
    </location>
</feature>
<evidence type="ECO:0000256" key="5">
    <source>
        <dbReference type="ARBA" id="ARBA00022989"/>
    </source>
</evidence>
<comment type="similarity">
    <text evidence="2 7">Belongs to the DedA family.</text>
</comment>
<evidence type="ECO:0000259" key="8">
    <source>
        <dbReference type="Pfam" id="PF09335"/>
    </source>
</evidence>
<feature type="domain" description="VTT" evidence="8">
    <location>
        <begin position="38"/>
        <end position="151"/>
    </location>
</feature>
<dbReference type="RefSeq" id="WP_378968264.1">
    <property type="nucleotide sequence ID" value="NZ_JBHTBJ010000009.1"/>
</dbReference>
<accession>A0ABW2HU70</accession>
<comment type="caution">
    <text evidence="9">The sequence shown here is derived from an EMBL/GenBank/DDBJ whole genome shotgun (WGS) entry which is preliminary data.</text>
</comment>
<keyword evidence="3 7" id="KW-1003">Cell membrane</keyword>
<evidence type="ECO:0000256" key="6">
    <source>
        <dbReference type="ARBA" id="ARBA00023136"/>
    </source>
</evidence>
<dbReference type="Proteomes" id="UP001596548">
    <property type="component" value="Unassembled WGS sequence"/>
</dbReference>
<dbReference type="EMBL" id="JBHTBJ010000009">
    <property type="protein sequence ID" value="MFC7275306.1"/>
    <property type="molecule type" value="Genomic_DNA"/>
</dbReference>
<dbReference type="PANTHER" id="PTHR30353:SF0">
    <property type="entry name" value="TRANSMEMBRANE PROTEIN"/>
    <property type="match status" value="1"/>
</dbReference>
<gene>
    <name evidence="9" type="ORF">ACFQS1_15065</name>
</gene>
<evidence type="ECO:0000313" key="9">
    <source>
        <dbReference type="EMBL" id="MFC7275306.1"/>
    </source>
</evidence>
<evidence type="ECO:0000313" key="10">
    <source>
        <dbReference type="Proteomes" id="UP001596548"/>
    </source>
</evidence>
<evidence type="ECO:0000256" key="2">
    <source>
        <dbReference type="ARBA" id="ARBA00010792"/>
    </source>
</evidence>
<feature type="transmembrane region" description="Helical" evidence="7">
    <location>
        <begin position="131"/>
        <end position="150"/>
    </location>
</feature>
<feature type="transmembrane region" description="Helical" evidence="7">
    <location>
        <begin position="162"/>
        <end position="182"/>
    </location>
</feature>
<dbReference type="InterPro" id="IPR032818">
    <property type="entry name" value="DedA-like"/>
</dbReference>